<keyword evidence="3" id="KW-1185">Reference proteome</keyword>
<proteinExistence type="predicted"/>
<name>A0AAN9S5I9_PSOTE</name>
<reference evidence="2 3" key="1">
    <citation type="submission" date="2024-01" db="EMBL/GenBank/DDBJ databases">
        <title>The genomes of 5 underutilized Papilionoideae crops provide insights into root nodulation and disease resistanc.</title>
        <authorList>
            <person name="Jiang F."/>
        </authorList>
    </citation>
    <scope>NUCLEOTIDE SEQUENCE [LARGE SCALE GENOMIC DNA]</scope>
    <source>
        <strain evidence="2">DUOXIRENSHENG_FW03</strain>
        <tissue evidence="2">Leaves</tissue>
    </source>
</reference>
<organism evidence="2 3">
    <name type="scientific">Psophocarpus tetragonolobus</name>
    <name type="common">Winged bean</name>
    <name type="synonym">Dolichos tetragonolobus</name>
    <dbReference type="NCBI Taxonomy" id="3891"/>
    <lineage>
        <taxon>Eukaryota</taxon>
        <taxon>Viridiplantae</taxon>
        <taxon>Streptophyta</taxon>
        <taxon>Embryophyta</taxon>
        <taxon>Tracheophyta</taxon>
        <taxon>Spermatophyta</taxon>
        <taxon>Magnoliopsida</taxon>
        <taxon>eudicotyledons</taxon>
        <taxon>Gunneridae</taxon>
        <taxon>Pentapetalae</taxon>
        <taxon>rosids</taxon>
        <taxon>fabids</taxon>
        <taxon>Fabales</taxon>
        <taxon>Fabaceae</taxon>
        <taxon>Papilionoideae</taxon>
        <taxon>50 kb inversion clade</taxon>
        <taxon>NPAAA clade</taxon>
        <taxon>indigoferoid/millettioid clade</taxon>
        <taxon>Phaseoleae</taxon>
        <taxon>Psophocarpus</taxon>
    </lineage>
</organism>
<accession>A0AAN9S5I9</accession>
<sequence length="164" mass="18572">MKSKNDDEEECKEWDARALIPLEKERSRDGSKGEQSLDLKIMGGEMRGCVEGVRRGYNDAPKHVAGASRGRERTVLEEGSRGGDGDVQAQEGKCYEALNHIDLARCNRLWRNGNGAHFEEDYVEQCFWGLLYGYISIIAYQVKPQRSRPPLDQAEPTRYPPVLV</sequence>
<evidence type="ECO:0000313" key="2">
    <source>
        <dbReference type="EMBL" id="KAK7389021.1"/>
    </source>
</evidence>
<dbReference type="AlphaFoldDB" id="A0AAN9S5I9"/>
<feature type="compositionally biased region" description="Basic and acidic residues" evidence="1">
    <location>
        <begin position="69"/>
        <end position="84"/>
    </location>
</feature>
<evidence type="ECO:0000256" key="1">
    <source>
        <dbReference type="SAM" id="MobiDB-lite"/>
    </source>
</evidence>
<dbReference type="EMBL" id="JAYMYS010000006">
    <property type="protein sequence ID" value="KAK7389021.1"/>
    <property type="molecule type" value="Genomic_DNA"/>
</dbReference>
<evidence type="ECO:0000313" key="3">
    <source>
        <dbReference type="Proteomes" id="UP001386955"/>
    </source>
</evidence>
<dbReference type="Proteomes" id="UP001386955">
    <property type="component" value="Unassembled WGS sequence"/>
</dbReference>
<feature type="region of interest" description="Disordered" evidence="1">
    <location>
        <begin position="60"/>
        <end position="87"/>
    </location>
</feature>
<gene>
    <name evidence="2" type="ORF">VNO78_23852</name>
</gene>
<comment type="caution">
    <text evidence="2">The sequence shown here is derived from an EMBL/GenBank/DDBJ whole genome shotgun (WGS) entry which is preliminary data.</text>
</comment>
<protein>
    <submittedName>
        <fullName evidence="2">Uncharacterized protein</fullName>
    </submittedName>
</protein>